<gene>
    <name evidence="2" type="ORF">CBOVIS_LOCUS11759</name>
</gene>
<evidence type="ECO:0000313" key="3">
    <source>
        <dbReference type="Proteomes" id="UP000494206"/>
    </source>
</evidence>
<feature type="region of interest" description="Disordered" evidence="1">
    <location>
        <begin position="142"/>
        <end position="177"/>
    </location>
</feature>
<evidence type="ECO:0000313" key="2">
    <source>
        <dbReference type="EMBL" id="CAB3410203.1"/>
    </source>
</evidence>
<name>A0A8S1FAT1_9PELO</name>
<reference evidence="2 3" key="1">
    <citation type="submission" date="2020-04" db="EMBL/GenBank/DDBJ databases">
        <authorList>
            <person name="Laetsch R D."/>
            <person name="Stevens L."/>
            <person name="Kumar S."/>
            <person name="Blaxter L. M."/>
        </authorList>
    </citation>
    <scope>NUCLEOTIDE SEQUENCE [LARGE SCALE GENOMIC DNA]</scope>
</reference>
<accession>A0A8S1FAT1</accession>
<comment type="caution">
    <text evidence="2">The sequence shown here is derived from an EMBL/GenBank/DDBJ whole genome shotgun (WGS) entry which is preliminary data.</text>
</comment>
<evidence type="ECO:0000256" key="1">
    <source>
        <dbReference type="SAM" id="MobiDB-lite"/>
    </source>
</evidence>
<protein>
    <submittedName>
        <fullName evidence="2">Uncharacterized protein</fullName>
    </submittedName>
</protein>
<proteinExistence type="predicted"/>
<dbReference type="Proteomes" id="UP000494206">
    <property type="component" value="Unassembled WGS sequence"/>
</dbReference>
<dbReference type="AlphaFoldDB" id="A0A8S1FAT1"/>
<dbReference type="EMBL" id="CADEPM010000010">
    <property type="protein sequence ID" value="CAB3410203.1"/>
    <property type="molecule type" value="Genomic_DNA"/>
</dbReference>
<organism evidence="2 3">
    <name type="scientific">Caenorhabditis bovis</name>
    <dbReference type="NCBI Taxonomy" id="2654633"/>
    <lineage>
        <taxon>Eukaryota</taxon>
        <taxon>Metazoa</taxon>
        <taxon>Ecdysozoa</taxon>
        <taxon>Nematoda</taxon>
        <taxon>Chromadorea</taxon>
        <taxon>Rhabditida</taxon>
        <taxon>Rhabditina</taxon>
        <taxon>Rhabditomorpha</taxon>
        <taxon>Rhabditoidea</taxon>
        <taxon>Rhabditidae</taxon>
        <taxon>Peloderinae</taxon>
        <taxon>Caenorhabditis</taxon>
    </lineage>
</organism>
<feature type="compositionally biased region" description="Basic and acidic residues" evidence="1">
    <location>
        <begin position="167"/>
        <end position="177"/>
    </location>
</feature>
<keyword evidence="3" id="KW-1185">Reference proteome</keyword>
<sequence length="177" mass="19855">MRNVGHCSEHLKRLGFIADQDEIDLGNHWKKLAPGYVFKLTCTVNKTMGNNSPPITREVLIAKEDLEIFVLQAMSVGAEDVDYGNMSILEKKIGYIVTQSDDALVKTVFDEIVDENHTYLEKSLLTLHVEIVDGEVLIKENSEMQAPRKKRSHRGNNDKPEATPSKKKCDGLSTADK</sequence>